<sequence length="563" mass="61821">MIDNFWKDKYPSGIPADINPDEYPNVQAVLKQSCQRFADQPAFSNLGKTITYGELYELSGAFAAWIQQHTDLQPGDRIAVQLPNVLQYPIAVFGAIRAGLIVVNTNPLYTAREMEHQFNDSGAKALVCLANMAHLAEKVVPKTQIRQVIVTEVADMLSPFKRLLINSVIKYVKKMVPAYHLPKAIKFNDVLGKGRGQPVTDVSPGSADVAVLQYTGGTTGVAKGAMLTHRNLIANMLQCRALMASNLGEGCEIIITPLPLYHIYAFTFHCMAMMLLGNHNILISNPRDLPAMVKELSKWKFSGFVGLNTLFVALCNSEGFRNLDFSALKVTLSGGMALQQAAAERWKQVTGCQVCEGYGMTETSPVATVNPAQEVQMGSIGIPVPSTLCKVIDDAGNELAFGETGELCIKGPQVMKGYWQRQEATDEMIDSEGWLKTGDIAIIQPDGYIRIVDRKKDMILISGFNVYPNELEDVLATLPGVLQCAAIGVPDEKSGETIKVFVVAKPGVTLTKDQVMEHMRANLTGYKVPRSVEFRDVLPTTNVGKILRRELRDEELKKLGVKK</sequence>
<proteinExistence type="inferred from homology"/>
<dbReference type="GO" id="GO:0004467">
    <property type="term" value="F:long-chain fatty acid-CoA ligase activity"/>
    <property type="evidence" value="ECO:0007669"/>
    <property type="project" value="UniProtKB-EC"/>
</dbReference>
<dbReference type="NCBIfam" id="NF004229">
    <property type="entry name" value="PRK05677.1"/>
    <property type="match status" value="1"/>
</dbReference>
<evidence type="ECO:0000256" key="9">
    <source>
        <dbReference type="ARBA" id="ARBA00022842"/>
    </source>
</evidence>
<feature type="domain" description="AMP-binding enzyme C-terminal" evidence="16">
    <location>
        <begin position="470"/>
        <end position="545"/>
    </location>
</feature>
<evidence type="ECO:0000256" key="8">
    <source>
        <dbReference type="ARBA" id="ARBA00022840"/>
    </source>
</evidence>
<keyword evidence="9" id="KW-0460">Magnesium</keyword>
<dbReference type="Proteomes" id="UP000050411">
    <property type="component" value="Unassembled WGS sequence"/>
</dbReference>
<dbReference type="RefSeq" id="WP_054994051.1">
    <property type="nucleotide sequence ID" value="NZ_FNJH01000003.1"/>
</dbReference>
<dbReference type="SUPFAM" id="SSF56801">
    <property type="entry name" value="Acetyl-CoA synthetase-like"/>
    <property type="match status" value="1"/>
</dbReference>
<dbReference type="InterPro" id="IPR050237">
    <property type="entry name" value="ATP-dep_AMP-bd_enzyme"/>
</dbReference>
<comment type="cofactor">
    <cofactor evidence="1">
        <name>Mg(2+)</name>
        <dbReference type="ChEBI" id="CHEBI:18420"/>
    </cofactor>
</comment>
<dbReference type="Gene3D" id="2.30.38.10">
    <property type="entry name" value="Luciferase, Domain 3"/>
    <property type="match status" value="1"/>
</dbReference>
<dbReference type="EMBL" id="FNJH01000003">
    <property type="protein sequence ID" value="SDP18666.1"/>
    <property type="molecule type" value="Genomic_DNA"/>
</dbReference>
<evidence type="ECO:0000256" key="2">
    <source>
        <dbReference type="ARBA" id="ARBA00004170"/>
    </source>
</evidence>
<reference evidence="17 19" key="1">
    <citation type="submission" date="2015-09" db="EMBL/GenBank/DDBJ databases">
        <title>Genome announcement of multiple Pseudomonas syringae strains.</title>
        <authorList>
            <person name="Thakur S."/>
            <person name="Wang P.W."/>
            <person name="Gong Y."/>
            <person name="Weir B.S."/>
            <person name="Guttman D.S."/>
        </authorList>
    </citation>
    <scope>NUCLEOTIDE SEQUENCE [LARGE SCALE GENOMIC DNA]</scope>
    <source>
        <strain evidence="17 19">ICMP19117</strain>
    </source>
</reference>
<evidence type="ECO:0000256" key="5">
    <source>
        <dbReference type="ARBA" id="ARBA00022598"/>
    </source>
</evidence>
<dbReference type="Gene3D" id="3.30.300.30">
    <property type="match status" value="1"/>
</dbReference>
<dbReference type="FunFam" id="3.40.50.12780:FF:000003">
    <property type="entry name" value="Long-chain-fatty-acid--CoA ligase FadD"/>
    <property type="match status" value="1"/>
</dbReference>
<protein>
    <recommendedName>
        <fullName evidence="13">Long-chain-fatty-acid--CoA ligase</fullName>
        <ecNumber evidence="12">6.2.1.3</ecNumber>
    </recommendedName>
    <alternativeName>
        <fullName evidence="14">Long-chain acyl-CoA synthetase</fullName>
    </alternativeName>
</protein>
<dbReference type="InterPro" id="IPR045851">
    <property type="entry name" value="AMP-bd_C_sf"/>
</dbReference>
<dbReference type="Pfam" id="PF00501">
    <property type="entry name" value="AMP-binding"/>
    <property type="match status" value="1"/>
</dbReference>
<evidence type="ECO:0000259" key="16">
    <source>
        <dbReference type="Pfam" id="PF13193"/>
    </source>
</evidence>
<keyword evidence="6" id="KW-0547">Nucleotide-binding</keyword>
<keyword evidence="8" id="KW-0067">ATP-binding</keyword>
<organism evidence="17 19">
    <name type="scientific">Pseudomonas congelans</name>
    <dbReference type="NCBI Taxonomy" id="200452"/>
    <lineage>
        <taxon>Bacteria</taxon>
        <taxon>Pseudomonadati</taxon>
        <taxon>Pseudomonadota</taxon>
        <taxon>Gammaproteobacteria</taxon>
        <taxon>Pseudomonadales</taxon>
        <taxon>Pseudomonadaceae</taxon>
        <taxon>Pseudomonas</taxon>
    </lineage>
</organism>
<gene>
    <name evidence="17" type="ORF">ALO92_02958</name>
    <name evidence="18" type="ORF">SAMN05216596_10345</name>
</gene>
<dbReference type="Proteomes" id="UP000183042">
    <property type="component" value="Unassembled WGS sequence"/>
</dbReference>
<evidence type="ECO:0000256" key="10">
    <source>
        <dbReference type="ARBA" id="ARBA00023098"/>
    </source>
</evidence>
<comment type="pathway">
    <text evidence="3">Lipid metabolism; fatty acid beta-oxidation.</text>
</comment>
<evidence type="ECO:0000256" key="11">
    <source>
        <dbReference type="ARBA" id="ARBA00023136"/>
    </source>
</evidence>
<evidence type="ECO:0000256" key="6">
    <source>
        <dbReference type="ARBA" id="ARBA00022741"/>
    </source>
</evidence>
<evidence type="ECO:0000313" key="19">
    <source>
        <dbReference type="Proteomes" id="UP000050411"/>
    </source>
</evidence>
<evidence type="ECO:0000313" key="20">
    <source>
        <dbReference type="Proteomes" id="UP000183042"/>
    </source>
</evidence>
<keyword evidence="10" id="KW-0443">Lipid metabolism</keyword>
<evidence type="ECO:0000256" key="7">
    <source>
        <dbReference type="ARBA" id="ARBA00022832"/>
    </source>
</evidence>
<feature type="domain" description="AMP-dependent synthetase/ligase" evidence="15">
    <location>
        <begin position="31"/>
        <end position="419"/>
    </location>
</feature>
<dbReference type="GeneID" id="65075450"/>
<evidence type="ECO:0000259" key="15">
    <source>
        <dbReference type="Pfam" id="PF00501"/>
    </source>
</evidence>
<comment type="subcellular location">
    <subcellularLocation>
        <location evidence="2">Membrane</location>
        <topology evidence="2">Peripheral membrane protein</topology>
    </subcellularLocation>
</comment>
<dbReference type="PATRIC" id="fig|200452.3.peg.3544"/>
<evidence type="ECO:0000313" key="18">
    <source>
        <dbReference type="EMBL" id="SDP18666.1"/>
    </source>
</evidence>
<dbReference type="Gene3D" id="3.40.50.980">
    <property type="match status" value="2"/>
</dbReference>
<evidence type="ECO:0000256" key="4">
    <source>
        <dbReference type="ARBA" id="ARBA00006432"/>
    </source>
</evidence>
<dbReference type="GO" id="GO:0005524">
    <property type="term" value="F:ATP binding"/>
    <property type="evidence" value="ECO:0007669"/>
    <property type="project" value="UniProtKB-KW"/>
</dbReference>
<dbReference type="CDD" id="cd05936">
    <property type="entry name" value="FC-FACS_FadD_like"/>
    <property type="match status" value="1"/>
</dbReference>
<dbReference type="PROSITE" id="PS00455">
    <property type="entry name" value="AMP_BINDING"/>
    <property type="match status" value="1"/>
</dbReference>
<dbReference type="PANTHER" id="PTHR43767:SF8">
    <property type="entry name" value="LONG-CHAIN-FATTY-ACID--COA LIGASE"/>
    <property type="match status" value="1"/>
</dbReference>
<dbReference type="InterPro" id="IPR025110">
    <property type="entry name" value="AMP-bd_C"/>
</dbReference>
<evidence type="ECO:0000256" key="13">
    <source>
        <dbReference type="ARBA" id="ARBA00039545"/>
    </source>
</evidence>
<dbReference type="InterPro" id="IPR020845">
    <property type="entry name" value="AMP-binding_CS"/>
</dbReference>
<evidence type="ECO:0000256" key="3">
    <source>
        <dbReference type="ARBA" id="ARBA00005005"/>
    </source>
</evidence>
<keyword evidence="20" id="KW-1185">Reference proteome</keyword>
<dbReference type="AlphaFoldDB" id="A0A0N8R185"/>
<dbReference type="FunFam" id="3.30.300.30:FF:000006">
    <property type="entry name" value="Long-chain-fatty-acid--CoA ligase FadD"/>
    <property type="match status" value="1"/>
</dbReference>
<keyword evidence="5 17" id="KW-0436">Ligase</keyword>
<dbReference type="GO" id="GO:0016020">
    <property type="term" value="C:membrane"/>
    <property type="evidence" value="ECO:0007669"/>
    <property type="project" value="UniProtKB-SubCell"/>
</dbReference>
<keyword evidence="7" id="KW-0276">Fatty acid metabolism</keyword>
<accession>A0A0N8R185</accession>
<comment type="caution">
    <text evidence="17">The sequence shown here is derived from an EMBL/GenBank/DDBJ whole genome shotgun (WGS) entry which is preliminary data.</text>
</comment>
<evidence type="ECO:0000256" key="12">
    <source>
        <dbReference type="ARBA" id="ARBA00026121"/>
    </source>
</evidence>
<dbReference type="EC" id="6.2.1.3" evidence="12"/>
<comment type="similarity">
    <text evidence="4">Belongs to the ATP-dependent AMP-binding enzyme family.</text>
</comment>
<dbReference type="Pfam" id="PF13193">
    <property type="entry name" value="AMP-binding_C"/>
    <property type="match status" value="1"/>
</dbReference>
<evidence type="ECO:0000313" key="17">
    <source>
        <dbReference type="EMBL" id="KPW83286.1"/>
    </source>
</evidence>
<evidence type="ECO:0000256" key="1">
    <source>
        <dbReference type="ARBA" id="ARBA00001946"/>
    </source>
</evidence>
<dbReference type="InterPro" id="IPR000873">
    <property type="entry name" value="AMP-dep_synth/lig_dom"/>
</dbReference>
<dbReference type="EMBL" id="LJQB01000073">
    <property type="protein sequence ID" value="KPW83286.1"/>
    <property type="molecule type" value="Genomic_DNA"/>
</dbReference>
<dbReference type="PANTHER" id="PTHR43767">
    <property type="entry name" value="LONG-CHAIN-FATTY-ACID--COA LIGASE"/>
    <property type="match status" value="1"/>
</dbReference>
<evidence type="ECO:0000256" key="14">
    <source>
        <dbReference type="ARBA" id="ARBA00042773"/>
    </source>
</evidence>
<name>A0A0N8R185_9PSED</name>
<reference evidence="18 20" key="2">
    <citation type="submission" date="2016-10" db="EMBL/GenBank/DDBJ databases">
        <authorList>
            <person name="Varghese N."/>
            <person name="Submissions S."/>
        </authorList>
    </citation>
    <scope>NUCLEOTIDE SEQUENCE [LARGE SCALE GENOMIC DNA]</scope>
    <source>
        <strain evidence="18 20">DSM 14939</strain>
    </source>
</reference>
<keyword evidence="11" id="KW-0472">Membrane</keyword>